<proteinExistence type="predicted"/>
<evidence type="ECO:0000259" key="4">
    <source>
        <dbReference type="PROSITE" id="PS50043"/>
    </source>
</evidence>
<evidence type="ECO:0000256" key="3">
    <source>
        <dbReference type="ARBA" id="ARBA00023163"/>
    </source>
</evidence>
<name>A0A6L6QKI9_9BURK</name>
<dbReference type="GO" id="GO:0003677">
    <property type="term" value="F:DNA binding"/>
    <property type="evidence" value="ECO:0007669"/>
    <property type="project" value="UniProtKB-KW"/>
</dbReference>
<accession>A0A6L6QKI9</accession>
<reference evidence="5 6" key="1">
    <citation type="submission" date="2019-11" db="EMBL/GenBank/DDBJ databases">
        <title>Type strains purchased from KCTC, JCM and DSMZ.</title>
        <authorList>
            <person name="Lu H."/>
        </authorList>
    </citation>
    <scope>NUCLEOTIDE SEQUENCE [LARGE SCALE GENOMIC DNA]</scope>
    <source>
        <strain evidence="5 6">JCM 31587</strain>
    </source>
</reference>
<sequence length="895" mass="98902">MSDLSHHPCLALLADQILATKFVIPAATAQLLARPRLQHPELAPRVVLLCAPAGYGKTTLAASWAAASSTPVAWLSLDAGDNDPLRFLVHFIHAIQGQCAEFGKVMADMCALIPPPPISALMRPLVNLLCALPERLCIILDDLQLVTEPAVHEAIAFLVDHQPARLQLIFASRSEPPFSLARLRGQGQIVEYRGEDLRFSLPEVEAFCNEVMQLSLPPEQVSTLAERTEGWIVGLHLAAVALSHHHDKAAFVRTFTGDNRHVSDFLLDEVLHGLADETLNFLLQTSMLERFNAALCDAVTGRDDSHAVISEIERANLFIFRLDEQRLWYRYHHLFGALLESRLRAAAPSSVGLLHRRASKWFSENGFITEAVVHALAAPDHESAADLMETHHSELFSHGRMGSALAWSRQLPESVLAERPLLSMVCAWGYLYLDEMAELERHLCLVDKCLAGFHDAPFGGKERAMLGQLALLRGCQSAYQGHIDKGIAHFDEAQASLAPGRTLFRAAAVARGVFYFVSGRMEESQRLLEDNVLIRDATHNVQVPITAACALARSHLLRGRPLAAKQIYDKTIQALLVCGWQYLPACGMLHIGLGEVAYEMNELALAEQHLVRGVEMTAAGLQYVNAWGRVLLAKTRKELGKAAEAWDPQFEVLLLRYAGRLVVEIAPLSAVIAGYWLSLGKMDAVQLWSEAARLPLEPALAPGREAEYLVQARFFILAGRRSQALDLLERLWYPAVQGKRLAVMTEIQVLKAICLQKDGRSDEAMMVLQQGVSLAENTHLLRVFINEGEALSGMLKKLARGADYKSYVHTLLGHMGADAAQESAQTFERLPQLFSKKEKLVVSHIARGATNHEIAESLFISLNTLNSHVKKIYVKLGVNSRLQAAERLRQLGLAE</sequence>
<evidence type="ECO:0000313" key="6">
    <source>
        <dbReference type="Proteomes" id="UP000472320"/>
    </source>
</evidence>
<dbReference type="SUPFAM" id="SSF52540">
    <property type="entry name" value="P-loop containing nucleoside triphosphate hydrolases"/>
    <property type="match status" value="1"/>
</dbReference>
<dbReference type="InterPro" id="IPR000792">
    <property type="entry name" value="Tscrpt_reg_LuxR_C"/>
</dbReference>
<keyword evidence="2" id="KW-0238">DNA-binding</keyword>
<dbReference type="Pfam" id="PF25873">
    <property type="entry name" value="WHD_MalT"/>
    <property type="match status" value="1"/>
</dbReference>
<comment type="caution">
    <text evidence="5">The sequence shown here is derived from an EMBL/GenBank/DDBJ whole genome shotgun (WGS) entry which is preliminary data.</text>
</comment>
<dbReference type="SMART" id="SM00421">
    <property type="entry name" value="HTH_LUXR"/>
    <property type="match status" value="1"/>
</dbReference>
<dbReference type="Gene3D" id="1.25.40.10">
    <property type="entry name" value="Tetratricopeptide repeat domain"/>
    <property type="match status" value="1"/>
</dbReference>
<keyword evidence="1" id="KW-0805">Transcription regulation</keyword>
<dbReference type="SUPFAM" id="SSF48452">
    <property type="entry name" value="TPR-like"/>
    <property type="match status" value="1"/>
</dbReference>
<dbReference type="Gene3D" id="3.40.50.300">
    <property type="entry name" value="P-loop containing nucleotide triphosphate hydrolases"/>
    <property type="match status" value="1"/>
</dbReference>
<dbReference type="Pfam" id="PF00196">
    <property type="entry name" value="GerE"/>
    <property type="match status" value="1"/>
</dbReference>
<dbReference type="SMART" id="SM00382">
    <property type="entry name" value="AAA"/>
    <property type="match status" value="1"/>
</dbReference>
<dbReference type="InterPro" id="IPR041617">
    <property type="entry name" value="TPR_MalT"/>
</dbReference>
<evidence type="ECO:0000256" key="1">
    <source>
        <dbReference type="ARBA" id="ARBA00023015"/>
    </source>
</evidence>
<dbReference type="AlphaFoldDB" id="A0A6L6QKI9"/>
<dbReference type="InterPro" id="IPR016032">
    <property type="entry name" value="Sig_transdc_resp-reg_C-effctor"/>
</dbReference>
<dbReference type="InterPro" id="IPR059106">
    <property type="entry name" value="WHD_MalT"/>
</dbReference>
<dbReference type="PROSITE" id="PS50043">
    <property type="entry name" value="HTH_LUXR_2"/>
    <property type="match status" value="1"/>
</dbReference>
<dbReference type="PRINTS" id="PR00038">
    <property type="entry name" value="HTHLUXR"/>
</dbReference>
<dbReference type="Gene3D" id="1.10.10.10">
    <property type="entry name" value="Winged helix-like DNA-binding domain superfamily/Winged helix DNA-binding domain"/>
    <property type="match status" value="1"/>
</dbReference>
<keyword evidence="6" id="KW-1185">Reference proteome</keyword>
<dbReference type="EMBL" id="WNKX01000015">
    <property type="protein sequence ID" value="MTW12640.1"/>
    <property type="molecule type" value="Genomic_DNA"/>
</dbReference>
<organism evidence="5 6">
    <name type="scientific">Massilia eburnea</name>
    <dbReference type="NCBI Taxonomy" id="1776165"/>
    <lineage>
        <taxon>Bacteria</taxon>
        <taxon>Pseudomonadati</taxon>
        <taxon>Pseudomonadota</taxon>
        <taxon>Betaproteobacteria</taxon>
        <taxon>Burkholderiales</taxon>
        <taxon>Oxalobacteraceae</taxon>
        <taxon>Telluria group</taxon>
        <taxon>Massilia</taxon>
    </lineage>
</organism>
<evidence type="ECO:0000313" key="5">
    <source>
        <dbReference type="EMBL" id="MTW12640.1"/>
    </source>
</evidence>
<dbReference type="Pfam" id="PF17874">
    <property type="entry name" value="TPR_MalT"/>
    <property type="match status" value="1"/>
</dbReference>
<dbReference type="InterPro" id="IPR011990">
    <property type="entry name" value="TPR-like_helical_dom_sf"/>
</dbReference>
<dbReference type="SUPFAM" id="SSF46894">
    <property type="entry name" value="C-terminal effector domain of the bipartite response regulators"/>
    <property type="match status" value="1"/>
</dbReference>
<dbReference type="PANTHER" id="PTHR44688:SF16">
    <property type="entry name" value="DNA-BINDING TRANSCRIPTIONAL ACTIVATOR DEVR_DOSR"/>
    <property type="match status" value="1"/>
</dbReference>
<dbReference type="RefSeq" id="WP_155455569.1">
    <property type="nucleotide sequence ID" value="NZ_WNKX01000015.1"/>
</dbReference>
<dbReference type="InterPro" id="IPR036388">
    <property type="entry name" value="WH-like_DNA-bd_sf"/>
</dbReference>
<evidence type="ECO:0000256" key="2">
    <source>
        <dbReference type="ARBA" id="ARBA00023125"/>
    </source>
</evidence>
<dbReference type="Proteomes" id="UP000472320">
    <property type="component" value="Unassembled WGS sequence"/>
</dbReference>
<dbReference type="InterPro" id="IPR003593">
    <property type="entry name" value="AAA+_ATPase"/>
</dbReference>
<dbReference type="InterPro" id="IPR027417">
    <property type="entry name" value="P-loop_NTPase"/>
</dbReference>
<dbReference type="OrthoDB" id="134985at2"/>
<feature type="domain" description="HTH luxR-type" evidence="4">
    <location>
        <begin position="828"/>
        <end position="892"/>
    </location>
</feature>
<dbReference type="GO" id="GO:0006355">
    <property type="term" value="P:regulation of DNA-templated transcription"/>
    <property type="evidence" value="ECO:0007669"/>
    <property type="project" value="InterPro"/>
</dbReference>
<dbReference type="PANTHER" id="PTHR44688">
    <property type="entry name" value="DNA-BINDING TRANSCRIPTIONAL ACTIVATOR DEVR_DOSR"/>
    <property type="match status" value="1"/>
</dbReference>
<protein>
    <recommendedName>
        <fullName evidence="4">HTH luxR-type domain-containing protein</fullName>
    </recommendedName>
</protein>
<keyword evidence="3" id="KW-0804">Transcription</keyword>
<dbReference type="CDD" id="cd06170">
    <property type="entry name" value="LuxR_C_like"/>
    <property type="match status" value="1"/>
</dbReference>
<gene>
    <name evidence="5" type="ORF">GM658_18685</name>
</gene>